<dbReference type="PANTHER" id="PTHR32089:SF114">
    <property type="entry name" value="METHYL-ACCEPTING CHEMOTAXIS PROTEIN MCPB"/>
    <property type="match status" value="1"/>
</dbReference>
<comment type="caution">
    <text evidence="14">The sequence shown here is derived from an EMBL/GenBank/DDBJ whole genome shotgun (WGS) entry which is preliminary data.</text>
</comment>
<dbReference type="EMBL" id="BAAACG010000009">
    <property type="protein sequence ID" value="GAA0740278.1"/>
    <property type="molecule type" value="Genomic_DNA"/>
</dbReference>
<dbReference type="Gene3D" id="3.30.450.20">
    <property type="entry name" value="PAS domain"/>
    <property type="match status" value="2"/>
</dbReference>
<keyword evidence="2" id="KW-1003">Cell membrane</keyword>
<dbReference type="Pfam" id="PF00015">
    <property type="entry name" value="MCPsignal"/>
    <property type="match status" value="1"/>
</dbReference>
<evidence type="ECO:0000256" key="4">
    <source>
        <dbReference type="ARBA" id="ARBA00022692"/>
    </source>
</evidence>
<dbReference type="CDD" id="cd12913">
    <property type="entry name" value="PDC1_MCP_like"/>
    <property type="match status" value="1"/>
</dbReference>
<dbReference type="PROSITE" id="PS50885">
    <property type="entry name" value="HAMP"/>
    <property type="match status" value="1"/>
</dbReference>
<evidence type="ECO:0000256" key="1">
    <source>
        <dbReference type="ARBA" id="ARBA00004651"/>
    </source>
</evidence>
<dbReference type="InterPro" id="IPR003660">
    <property type="entry name" value="HAMP_dom"/>
</dbReference>
<dbReference type="InterPro" id="IPR004089">
    <property type="entry name" value="MCPsignal_dom"/>
</dbReference>
<dbReference type="SUPFAM" id="SSF58104">
    <property type="entry name" value="Methyl-accepting chemotaxis protein (MCP) signaling domain"/>
    <property type="match status" value="1"/>
</dbReference>
<keyword evidence="5 11" id="KW-1133">Transmembrane helix</keyword>
<keyword evidence="3" id="KW-0145">Chemotaxis</keyword>
<reference evidence="14 15" key="1">
    <citation type="journal article" date="2019" name="Int. J. Syst. Evol. Microbiol.">
        <title>The Global Catalogue of Microorganisms (GCM) 10K type strain sequencing project: providing services to taxonomists for standard genome sequencing and annotation.</title>
        <authorList>
            <consortium name="The Broad Institute Genomics Platform"/>
            <consortium name="The Broad Institute Genome Sequencing Center for Infectious Disease"/>
            <person name="Wu L."/>
            <person name="Ma J."/>
        </authorList>
    </citation>
    <scope>NUCLEOTIDE SEQUENCE [LARGE SCALE GENOMIC DNA]</scope>
    <source>
        <strain evidence="14 15">JCM 1407</strain>
    </source>
</reference>
<gene>
    <name evidence="14" type="ORF">GCM10008906_20080</name>
</gene>
<sequence length="675" mass="74650">MGRVRLKKTKGNRKSFYWQIIRLLLGCIIIPVAVILISGSFKLKDAIQVEVQGTIKKSGKLVFQVLEDSFSDSSKSVEVLSKDYDAKNALKDKNSLKELSINLENFVNSHKEVNNVYIALPNKNMCVKPETTLPKGYDPTNTSWYKNAIQKKGEVIVTEPYVNASNKNQYDITYAKAVLDDKGNVVGVIGLDMNLNQLSDRISNISIGRKGYSLIIDNKGRIIAHKDKKKIGNVIKENTNAEEIFHNNKNVFMGEVNGEKFLISKIKDSKTGYTMISLMPSKELTEKIIDSLKLTIVLTILILAVIAIQANLFVKRKISFPLNNIRKSLKQYSKGNLTEKIEKKDCFSKEFSDIIDDVNATASVITNMLNDILYVSTHLKENSDTLVSITEESSAVGDEVAKSVQQIAEGASSQSEKVVECSNIAENLAVKIDNSMKNSNNMLSSLREVNDISNNGSNTIQTLTEAFSENYEANLNVSDEVRSLLDHSNKIQQVTEVMKGITEQTNLLALNASIEAARAGDVGKGFLVVAKEIGNLAEESAESASQIEDIVKEIKNRISSVSDKTKYSIELNDKTANSIAETETSFYKIKSSIEFLQKNVDELSLSLKETIKDKEKVTLDLDQVSTVSEEAAATSEEVSASSEEQASGLQEIVNASEELNKLAEKLKESVSKFEI</sequence>
<keyword evidence="7 9" id="KW-0807">Transducer</keyword>
<evidence type="ECO:0000256" key="3">
    <source>
        <dbReference type="ARBA" id="ARBA00022500"/>
    </source>
</evidence>
<feature type="domain" description="HAMP" evidence="13">
    <location>
        <begin position="316"/>
        <end position="370"/>
    </location>
</feature>
<dbReference type="Gene3D" id="1.10.287.950">
    <property type="entry name" value="Methyl-accepting chemotaxis protein"/>
    <property type="match status" value="1"/>
</dbReference>
<feature type="region of interest" description="Disordered" evidence="10">
    <location>
        <begin position="630"/>
        <end position="650"/>
    </location>
</feature>
<evidence type="ECO:0000313" key="14">
    <source>
        <dbReference type="EMBL" id="GAA0740278.1"/>
    </source>
</evidence>
<feature type="compositionally biased region" description="Low complexity" evidence="10">
    <location>
        <begin position="630"/>
        <end position="644"/>
    </location>
</feature>
<evidence type="ECO:0000256" key="8">
    <source>
        <dbReference type="ARBA" id="ARBA00029447"/>
    </source>
</evidence>
<organism evidence="14 15">
    <name type="scientific">Clostridium oceanicum</name>
    <dbReference type="NCBI Taxonomy" id="1543"/>
    <lineage>
        <taxon>Bacteria</taxon>
        <taxon>Bacillati</taxon>
        <taxon>Bacillota</taxon>
        <taxon>Clostridia</taxon>
        <taxon>Eubacteriales</taxon>
        <taxon>Clostridiaceae</taxon>
        <taxon>Clostridium</taxon>
    </lineage>
</organism>
<dbReference type="Pfam" id="PF02743">
    <property type="entry name" value="dCache_1"/>
    <property type="match status" value="1"/>
</dbReference>
<keyword evidence="6 11" id="KW-0472">Membrane</keyword>
<dbReference type="SUPFAM" id="SSF103190">
    <property type="entry name" value="Sensory domain-like"/>
    <property type="match status" value="1"/>
</dbReference>
<dbReference type="CDD" id="cd12912">
    <property type="entry name" value="PDC2_MCP_like"/>
    <property type="match status" value="1"/>
</dbReference>
<protein>
    <submittedName>
        <fullName evidence="14">Methyl-accepting chemotaxis protein</fullName>
    </submittedName>
</protein>
<dbReference type="Gene3D" id="6.10.340.10">
    <property type="match status" value="1"/>
</dbReference>
<evidence type="ECO:0000256" key="10">
    <source>
        <dbReference type="SAM" id="MobiDB-lite"/>
    </source>
</evidence>
<evidence type="ECO:0000256" key="6">
    <source>
        <dbReference type="ARBA" id="ARBA00023136"/>
    </source>
</evidence>
<evidence type="ECO:0000259" key="12">
    <source>
        <dbReference type="PROSITE" id="PS50111"/>
    </source>
</evidence>
<dbReference type="PROSITE" id="PS50111">
    <property type="entry name" value="CHEMOTAXIS_TRANSDUC_2"/>
    <property type="match status" value="1"/>
</dbReference>
<feature type="domain" description="Methyl-accepting transducer" evidence="12">
    <location>
        <begin position="389"/>
        <end position="646"/>
    </location>
</feature>
<feature type="transmembrane region" description="Helical" evidence="11">
    <location>
        <begin position="20"/>
        <end position="41"/>
    </location>
</feature>
<dbReference type="PANTHER" id="PTHR32089">
    <property type="entry name" value="METHYL-ACCEPTING CHEMOTAXIS PROTEIN MCPB"/>
    <property type="match status" value="1"/>
</dbReference>
<evidence type="ECO:0000256" key="9">
    <source>
        <dbReference type="PROSITE-ProRule" id="PRU00284"/>
    </source>
</evidence>
<evidence type="ECO:0000256" key="11">
    <source>
        <dbReference type="SAM" id="Phobius"/>
    </source>
</evidence>
<evidence type="ECO:0000256" key="2">
    <source>
        <dbReference type="ARBA" id="ARBA00022475"/>
    </source>
</evidence>
<dbReference type="InterPro" id="IPR033479">
    <property type="entry name" value="dCache_1"/>
</dbReference>
<evidence type="ECO:0000313" key="15">
    <source>
        <dbReference type="Proteomes" id="UP001501510"/>
    </source>
</evidence>
<evidence type="ECO:0000256" key="5">
    <source>
        <dbReference type="ARBA" id="ARBA00022989"/>
    </source>
</evidence>
<keyword evidence="4 11" id="KW-0812">Transmembrane</keyword>
<dbReference type="SMART" id="SM00283">
    <property type="entry name" value="MA"/>
    <property type="match status" value="1"/>
</dbReference>
<dbReference type="Proteomes" id="UP001501510">
    <property type="component" value="Unassembled WGS sequence"/>
</dbReference>
<name>A0ABN1JI40_9CLOT</name>
<comment type="subcellular location">
    <subcellularLocation>
        <location evidence="1">Cell membrane</location>
        <topology evidence="1">Multi-pass membrane protein</topology>
    </subcellularLocation>
</comment>
<accession>A0ABN1JI40</accession>
<evidence type="ECO:0000256" key="7">
    <source>
        <dbReference type="ARBA" id="ARBA00023224"/>
    </source>
</evidence>
<dbReference type="InterPro" id="IPR029151">
    <property type="entry name" value="Sensor-like_sf"/>
</dbReference>
<comment type="similarity">
    <text evidence="8">Belongs to the methyl-accepting chemotaxis (MCP) protein family.</text>
</comment>
<keyword evidence="15" id="KW-1185">Reference proteome</keyword>
<evidence type="ECO:0000259" key="13">
    <source>
        <dbReference type="PROSITE" id="PS50885"/>
    </source>
</evidence>
<proteinExistence type="inferred from homology"/>